<dbReference type="InterPro" id="IPR012347">
    <property type="entry name" value="Ferritin-like"/>
</dbReference>
<dbReference type="AlphaFoldDB" id="A0A8T7LUW6"/>
<dbReference type="Pfam" id="PF05138">
    <property type="entry name" value="PaaA_PaaC"/>
    <property type="match status" value="1"/>
</dbReference>
<dbReference type="PANTHER" id="PTHR30458:SF0">
    <property type="entry name" value="1,2-PHENYLACETYL-COA EPOXIDASE, SUBUNIT C"/>
    <property type="match status" value="1"/>
</dbReference>
<dbReference type="PANTHER" id="PTHR30458">
    <property type="entry name" value="PHENYLACETIC ACID DEGRADATION PROTEIN PAA"/>
    <property type="match status" value="1"/>
</dbReference>
<evidence type="ECO:0000313" key="2">
    <source>
        <dbReference type="EMBL" id="WJW66546.1"/>
    </source>
</evidence>
<dbReference type="EMBL" id="JACATZ010000001">
    <property type="protein sequence ID" value="NWJ44657.1"/>
    <property type="molecule type" value="Genomic_DNA"/>
</dbReference>
<dbReference type="RefSeq" id="WP_341468435.1">
    <property type="nucleotide sequence ID" value="NZ_CP128399.1"/>
</dbReference>
<organism evidence="1 3">
    <name type="scientific">Candidatus Chlorohelix allophototropha</name>
    <dbReference type="NCBI Taxonomy" id="3003348"/>
    <lineage>
        <taxon>Bacteria</taxon>
        <taxon>Bacillati</taxon>
        <taxon>Chloroflexota</taxon>
        <taxon>Chloroflexia</taxon>
        <taxon>Candidatus Chloroheliales</taxon>
        <taxon>Candidatus Chloroheliaceae</taxon>
        <taxon>Candidatus Chlorohelix</taxon>
    </lineage>
</organism>
<dbReference type="GO" id="GO:0005829">
    <property type="term" value="C:cytosol"/>
    <property type="evidence" value="ECO:0007669"/>
    <property type="project" value="TreeGrafter"/>
</dbReference>
<evidence type="ECO:0000313" key="3">
    <source>
        <dbReference type="Proteomes" id="UP000521676"/>
    </source>
</evidence>
<dbReference type="GO" id="GO:0010124">
    <property type="term" value="P:phenylacetate catabolic process"/>
    <property type="evidence" value="ECO:0007669"/>
    <property type="project" value="InterPro"/>
</dbReference>
<sequence>MATTITMSEAEIEAAMLAKIENGEKLEPNDPMTAEYRELLLNLLTMQADSELSGGYGYIPWISQAPTIEEKLIVANIVRDEILHGKRMYKLLEDLGVEVDSRIRENDEAFLYRLDDNSANIGTQRAKTDKRVNIFYYPIETWTDFIMFNFCMDRGAGHQLHDALHCSYAPWARVTEQIFKEEVTHVAHGEKWVKKLAQDPATREECQQTFNKWYLRTMNIFGRGNSPKNALYRKYRLKLRDNDEVRDTFHREVVELVTKWGLTVPEWKPENI</sequence>
<name>A0A8T7LUW6_9CHLR</name>
<reference evidence="2" key="2">
    <citation type="journal article" date="2024" name="Nature">
        <title>Anoxygenic phototroph of the Chloroflexota uses a type I reaction centre.</title>
        <authorList>
            <person name="Tsuji J.M."/>
            <person name="Shaw N.A."/>
            <person name="Nagashima S."/>
            <person name="Venkiteswaran J.J."/>
            <person name="Schiff S.L."/>
            <person name="Watanabe T."/>
            <person name="Fukui M."/>
            <person name="Hanada S."/>
            <person name="Tank M."/>
            <person name="Neufeld J.D."/>
        </authorList>
    </citation>
    <scope>NUCLEOTIDE SEQUENCE</scope>
    <source>
        <strain evidence="2">L227-S17</strain>
    </source>
</reference>
<evidence type="ECO:0000313" key="1">
    <source>
        <dbReference type="EMBL" id="NWJ44657.1"/>
    </source>
</evidence>
<dbReference type="EMBL" id="CP128399">
    <property type="protein sequence ID" value="WJW66546.1"/>
    <property type="molecule type" value="Genomic_DNA"/>
</dbReference>
<dbReference type="Proteomes" id="UP000521676">
    <property type="component" value="Unassembled WGS sequence"/>
</dbReference>
<evidence type="ECO:0000313" key="4">
    <source>
        <dbReference type="Proteomes" id="UP001431572"/>
    </source>
</evidence>
<proteinExistence type="predicted"/>
<reference evidence="1 3" key="1">
    <citation type="submission" date="2020-06" db="EMBL/GenBank/DDBJ databases">
        <title>Anoxygenic phototrophic Chloroflexota member uses a Type I reaction center.</title>
        <authorList>
            <person name="Tsuji J.M."/>
            <person name="Shaw N.A."/>
            <person name="Nagashima S."/>
            <person name="Venkiteswaran J."/>
            <person name="Schiff S.L."/>
            <person name="Hanada S."/>
            <person name="Tank M."/>
            <person name="Neufeld J.D."/>
        </authorList>
    </citation>
    <scope>NUCLEOTIDE SEQUENCE [LARGE SCALE GENOMIC DNA]</scope>
    <source>
        <strain evidence="1">L227-S17</strain>
    </source>
</reference>
<dbReference type="InterPro" id="IPR007814">
    <property type="entry name" value="PaaA_PaaC"/>
</dbReference>
<dbReference type="InterPro" id="IPR009078">
    <property type="entry name" value="Ferritin-like_SF"/>
</dbReference>
<accession>A0A8T7LUW6</accession>
<dbReference type="Gene3D" id="1.20.1260.10">
    <property type="match status" value="1"/>
</dbReference>
<dbReference type="InterPro" id="IPR052703">
    <property type="entry name" value="Aromatic_CoA_ox/epox"/>
</dbReference>
<dbReference type="Proteomes" id="UP001431572">
    <property type="component" value="Chromosome 1"/>
</dbReference>
<keyword evidence="4" id="KW-1185">Reference proteome</keyword>
<dbReference type="SUPFAM" id="SSF47240">
    <property type="entry name" value="Ferritin-like"/>
    <property type="match status" value="1"/>
</dbReference>
<gene>
    <name evidence="1" type="ORF">HXX08_02145</name>
    <name evidence="2" type="ORF">OZ401_002349</name>
</gene>
<protein>
    <submittedName>
        <fullName evidence="1">Phenylacetate-CoA oxygenase subunit PaaI</fullName>
    </submittedName>
</protein>